<dbReference type="SFLD" id="SFLDS00003">
    <property type="entry name" value="Haloacid_Dehalogenase"/>
    <property type="match status" value="1"/>
</dbReference>
<dbReference type="AlphaFoldDB" id="A0A2T0WMB6"/>
<keyword evidence="2" id="KW-1185">Reference proteome</keyword>
<reference evidence="1 2" key="1">
    <citation type="submission" date="2018-03" db="EMBL/GenBank/DDBJ databases">
        <title>Genomic Encyclopedia of Archaeal and Bacterial Type Strains, Phase II (KMG-II): from individual species to whole genera.</title>
        <authorList>
            <person name="Goeker M."/>
        </authorList>
    </citation>
    <scope>NUCLEOTIDE SEQUENCE [LARGE SCALE GENOMIC DNA]</scope>
    <source>
        <strain evidence="1 2">DSM 100212</strain>
    </source>
</reference>
<dbReference type="CDD" id="cd07505">
    <property type="entry name" value="HAD_BPGM-like"/>
    <property type="match status" value="1"/>
</dbReference>
<keyword evidence="1" id="KW-0378">Hydrolase</keyword>
<dbReference type="InterPro" id="IPR006439">
    <property type="entry name" value="HAD-SF_hydro_IA"/>
</dbReference>
<dbReference type="InterPro" id="IPR041492">
    <property type="entry name" value="HAD_2"/>
</dbReference>
<comment type="caution">
    <text evidence="1">The sequence shown here is derived from an EMBL/GenBank/DDBJ whole genome shotgun (WGS) entry which is preliminary data.</text>
</comment>
<dbReference type="PANTHER" id="PTHR43481">
    <property type="entry name" value="FRUCTOSE-1-PHOSPHATE PHOSPHATASE"/>
    <property type="match status" value="1"/>
</dbReference>
<gene>
    <name evidence="1" type="ORF">CLV74_109161</name>
</gene>
<name>A0A2T0WMB6_9RHOB</name>
<dbReference type="RefSeq" id="WP_170108055.1">
    <property type="nucleotide sequence ID" value="NZ_PVTQ01000009.1"/>
</dbReference>
<dbReference type="InterPro" id="IPR023214">
    <property type="entry name" value="HAD_sf"/>
</dbReference>
<dbReference type="SFLD" id="SFLDG01129">
    <property type="entry name" value="C1.5:_HAD__Beta-PGM__Phosphata"/>
    <property type="match status" value="1"/>
</dbReference>
<dbReference type="InterPro" id="IPR051806">
    <property type="entry name" value="HAD-like_SPP"/>
</dbReference>
<dbReference type="Pfam" id="PF13419">
    <property type="entry name" value="HAD_2"/>
    <property type="match status" value="1"/>
</dbReference>
<dbReference type="SUPFAM" id="SSF56784">
    <property type="entry name" value="HAD-like"/>
    <property type="match status" value="1"/>
</dbReference>
<accession>A0A2T0WMB6</accession>
<evidence type="ECO:0000313" key="1">
    <source>
        <dbReference type="EMBL" id="PRY87839.1"/>
    </source>
</evidence>
<dbReference type="EMBL" id="PVTQ01000009">
    <property type="protein sequence ID" value="PRY87839.1"/>
    <property type="molecule type" value="Genomic_DNA"/>
</dbReference>
<dbReference type="Gene3D" id="3.40.50.1000">
    <property type="entry name" value="HAD superfamily/HAD-like"/>
    <property type="match status" value="1"/>
</dbReference>
<protein>
    <submittedName>
        <fullName evidence="1">HAD superfamily hydrolase (TIGR01509 family)</fullName>
    </submittedName>
</protein>
<dbReference type="InterPro" id="IPR036412">
    <property type="entry name" value="HAD-like_sf"/>
</dbReference>
<dbReference type="NCBIfam" id="TIGR01509">
    <property type="entry name" value="HAD-SF-IA-v3"/>
    <property type="match status" value="1"/>
</dbReference>
<dbReference type="GO" id="GO:0050308">
    <property type="term" value="F:sugar-phosphatase activity"/>
    <property type="evidence" value="ECO:0007669"/>
    <property type="project" value="TreeGrafter"/>
</dbReference>
<dbReference type="PANTHER" id="PTHR43481:SF4">
    <property type="entry name" value="GLYCEROL-1-PHOSPHATE PHOSPHOHYDROLASE 1-RELATED"/>
    <property type="match status" value="1"/>
</dbReference>
<sequence length="213" mass="22689">MKFDAVIFDLDGTLIDTEALGWQAGRAAFEAHGIALDEDLFHQLVGKDKGTGGQILRDFYGDIDLESINRHWLEGVNALYAEGIPHKKGLMEALAAVDRAGLPKAIATSSQLDEAALKMAKSGLDAHFDVVVTVAHVERAKPAPDPYLLAAEKLGVAPERALAFEDSETGAEAAFAAGLTVVQVPDVIPSSRRFAHFVADDLASGLEWAGIEV</sequence>
<proteinExistence type="predicted"/>
<dbReference type="Proteomes" id="UP000238392">
    <property type="component" value="Unassembled WGS sequence"/>
</dbReference>
<dbReference type="InterPro" id="IPR023198">
    <property type="entry name" value="PGP-like_dom2"/>
</dbReference>
<organism evidence="1 2">
    <name type="scientific">Donghicola tyrosinivorans</name>
    <dbReference type="NCBI Taxonomy" id="1652492"/>
    <lineage>
        <taxon>Bacteria</taxon>
        <taxon>Pseudomonadati</taxon>
        <taxon>Pseudomonadota</taxon>
        <taxon>Alphaproteobacteria</taxon>
        <taxon>Rhodobacterales</taxon>
        <taxon>Roseobacteraceae</taxon>
        <taxon>Donghicola</taxon>
    </lineage>
</organism>
<evidence type="ECO:0000313" key="2">
    <source>
        <dbReference type="Proteomes" id="UP000238392"/>
    </source>
</evidence>
<dbReference type="Gene3D" id="1.10.150.240">
    <property type="entry name" value="Putative phosphatase, domain 2"/>
    <property type="match status" value="1"/>
</dbReference>